<organism evidence="2">
    <name type="scientific">Aphanomyces astaci</name>
    <name type="common">Crayfish plague agent</name>
    <dbReference type="NCBI Taxonomy" id="112090"/>
    <lineage>
        <taxon>Eukaryota</taxon>
        <taxon>Sar</taxon>
        <taxon>Stramenopiles</taxon>
        <taxon>Oomycota</taxon>
        <taxon>Saprolegniomycetes</taxon>
        <taxon>Saprolegniales</taxon>
        <taxon>Verrucalvaceae</taxon>
        <taxon>Aphanomyces</taxon>
    </lineage>
</organism>
<protein>
    <submittedName>
        <fullName evidence="2">Uncharacterized protein</fullName>
    </submittedName>
</protein>
<evidence type="ECO:0000256" key="1">
    <source>
        <dbReference type="SAM" id="MobiDB-lite"/>
    </source>
</evidence>
<gene>
    <name evidence="2" type="ORF">H257_12763</name>
</gene>
<dbReference type="RefSeq" id="XP_009838375.1">
    <property type="nucleotide sequence ID" value="XM_009840073.1"/>
</dbReference>
<feature type="compositionally biased region" description="Basic and acidic residues" evidence="1">
    <location>
        <begin position="8"/>
        <end position="23"/>
    </location>
</feature>
<evidence type="ECO:0000313" key="2">
    <source>
        <dbReference type="EMBL" id="ETV71932.1"/>
    </source>
</evidence>
<dbReference type="GeneID" id="20814759"/>
<dbReference type="OrthoDB" id="206598at2759"/>
<accession>W4FWR4</accession>
<name>W4FWR4_APHAT</name>
<reference evidence="2" key="1">
    <citation type="submission" date="2013-12" db="EMBL/GenBank/DDBJ databases">
        <title>The Genome Sequence of Aphanomyces astaci APO3.</title>
        <authorList>
            <consortium name="The Broad Institute Genomics Platform"/>
            <person name="Russ C."/>
            <person name="Tyler B."/>
            <person name="van West P."/>
            <person name="Dieguez-Uribeondo J."/>
            <person name="Young S.K."/>
            <person name="Zeng Q."/>
            <person name="Gargeya S."/>
            <person name="Fitzgerald M."/>
            <person name="Abouelleil A."/>
            <person name="Alvarado L."/>
            <person name="Chapman S.B."/>
            <person name="Gainer-Dewar J."/>
            <person name="Goldberg J."/>
            <person name="Griggs A."/>
            <person name="Gujja S."/>
            <person name="Hansen M."/>
            <person name="Howarth C."/>
            <person name="Imamovic A."/>
            <person name="Ireland A."/>
            <person name="Larimer J."/>
            <person name="McCowan C."/>
            <person name="Murphy C."/>
            <person name="Pearson M."/>
            <person name="Poon T.W."/>
            <person name="Priest M."/>
            <person name="Roberts A."/>
            <person name="Saif S."/>
            <person name="Shea T."/>
            <person name="Sykes S."/>
            <person name="Wortman J."/>
            <person name="Nusbaum C."/>
            <person name="Birren B."/>
        </authorList>
    </citation>
    <scope>NUCLEOTIDE SEQUENCE [LARGE SCALE GENOMIC DNA]</scope>
    <source>
        <strain evidence="2">APO3</strain>
    </source>
</reference>
<proteinExistence type="predicted"/>
<sequence>MAPTSLSDRQREQGSDKEGKIGLRERVTMSHARVKEGPFRTHDLAYPNGRNLQRHQHHMWHSTEFYKSQGCPLGEVTLPPLLGLSCQHLHPATHHWATMIKNIPAAIQASWRLCVSHAYVGTVEPTECPFRVGDFVLRRCLVAASNDGRIPILSPSSCMLGIKEFAHV</sequence>
<dbReference type="EMBL" id="KI913156">
    <property type="protein sequence ID" value="ETV71932.1"/>
    <property type="molecule type" value="Genomic_DNA"/>
</dbReference>
<dbReference type="VEuPathDB" id="FungiDB:H257_12763"/>
<feature type="region of interest" description="Disordered" evidence="1">
    <location>
        <begin position="1"/>
        <end position="23"/>
    </location>
</feature>
<dbReference type="AlphaFoldDB" id="W4FWR4"/>